<proteinExistence type="inferred from homology"/>
<keyword evidence="4" id="KW-1185">Reference proteome</keyword>
<evidence type="ECO:0000313" key="4">
    <source>
        <dbReference type="Proteomes" id="UP000661507"/>
    </source>
</evidence>
<dbReference type="RefSeq" id="WP_188968829.1">
    <property type="nucleotide sequence ID" value="NZ_BMKW01000008.1"/>
</dbReference>
<dbReference type="Proteomes" id="UP000661507">
    <property type="component" value="Unassembled WGS sequence"/>
</dbReference>
<feature type="chain" id="PRO_5037387124" evidence="2">
    <location>
        <begin position="23"/>
        <end position="324"/>
    </location>
</feature>
<protein>
    <submittedName>
        <fullName evidence="3">MFS transporter</fullName>
    </submittedName>
</protein>
<name>A0A917KRD8_9PROT</name>
<comment type="similarity">
    <text evidence="1">Belongs to the UPF0065 (bug) family.</text>
</comment>
<evidence type="ECO:0000313" key="3">
    <source>
        <dbReference type="EMBL" id="GGJ24436.1"/>
    </source>
</evidence>
<dbReference type="InterPro" id="IPR005064">
    <property type="entry name" value="BUG"/>
</dbReference>
<organism evidence="3 4">
    <name type="scientific">Neoroseomonas lacus</name>
    <dbReference type="NCBI Taxonomy" id="287609"/>
    <lineage>
        <taxon>Bacteria</taxon>
        <taxon>Pseudomonadati</taxon>
        <taxon>Pseudomonadota</taxon>
        <taxon>Alphaproteobacteria</taxon>
        <taxon>Acetobacterales</taxon>
        <taxon>Acetobacteraceae</taxon>
        <taxon>Neoroseomonas</taxon>
    </lineage>
</organism>
<dbReference type="CDD" id="cd07012">
    <property type="entry name" value="PBP2_Bug_TTT"/>
    <property type="match status" value="1"/>
</dbReference>
<comment type="caution">
    <text evidence="3">The sequence shown here is derived from an EMBL/GenBank/DDBJ whole genome shotgun (WGS) entry which is preliminary data.</text>
</comment>
<keyword evidence="2" id="KW-0732">Signal</keyword>
<dbReference type="PIRSF" id="PIRSF017082">
    <property type="entry name" value="YflP"/>
    <property type="match status" value="1"/>
</dbReference>
<dbReference type="Gene3D" id="3.40.190.150">
    <property type="entry name" value="Bordetella uptake gene, domain 1"/>
    <property type="match status" value="1"/>
</dbReference>
<dbReference type="PANTHER" id="PTHR42928">
    <property type="entry name" value="TRICARBOXYLATE-BINDING PROTEIN"/>
    <property type="match status" value="1"/>
</dbReference>
<sequence length="324" mass="33815">MNRRHVLTIAAATLAAPRLSLAQDNWPNRPVTLLVPFAAGGSNDVVARFIAPALEQKFGQPFVIDNRPGGGGSLGMGMVARGRPDGQTLLISSASNHVFHPLVSGDLGYDPREALVGVAMLTDVPTVLAANPRAGVSTVQELIAKVRATRDGFSFGSSGVGTSNHLAGELFRMRTRLDLTHVPYRGGGPALTDLVAGTIPIAFMNLPTVAPAAEDGRVKILGVCTGQRVSVRPELPTVTEQGVPDFAVRSWTGIFAPRGTSPAIVARVGAAVNEALAAPALTARLTAIGAEPILMTPAETDAFVRQEFDRWAPVVRAANISANG</sequence>
<dbReference type="PANTHER" id="PTHR42928:SF5">
    <property type="entry name" value="BLR1237 PROTEIN"/>
    <property type="match status" value="1"/>
</dbReference>
<dbReference type="AlphaFoldDB" id="A0A917KRD8"/>
<accession>A0A917KRD8</accession>
<dbReference type="SUPFAM" id="SSF53850">
    <property type="entry name" value="Periplasmic binding protein-like II"/>
    <property type="match status" value="1"/>
</dbReference>
<gene>
    <name evidence="3" type="ORF">GCM10011320_34700</name>
</gene>
<evidence type="ECO:0000256" key="1">
    <source>
        <dbReference type="ARBA" id="ARBA00006987"/>
    </source>
</evidence>
<reference evidence="3" key="2">
    <citation type="submission" date="2020-09" db="EMBL/GenBank/DDBJ databases">
        <authorList>
            <person name="Sun Q."/>
            <person name="Zhou Y."/>
        </authorList>
    </citation>
    <scope>NUCLEOTIDE SEQUENCE</scope>
    <source>
        <strain evidence="3">CGMCC 1.3617</strain>
    </source>
</reference>
<dbReference type="Gene3D" id="3.40.190.10">
    <property type="entry name" value="Periplasmic binding protein-like II"/>
    <property type="match status" value="1"/>
</dbReference>
<dbReference type="InterPro" id="IPR042100">
    <property type="entry name" value="Bug_dom1"/>
</dbReference>
<reference evidence="3" key="1">
    <citation type="journal article" date="2014" name="Int. J. Syst. Evol. Microbiol.">
        <title>Complete genome sequence of Corynebacterium casei LMG S-19264T (=DSM 44701T), isolated from a smear-ripened cheese.</title>
        <authorList>
            <consortium name="US DOE Joint Genome Institute (JGI-PGF)"/>
            <person name="Walter F."/>
            <person name="Albersmeier A."/>
            <person name="Kalinowski J."/>
            <person name="Ruckert C."/>
        </authorList>
    </citation>
    <scope>NUCLEOTIDE SEQUENCE</scope>
    <source>
        <strain evidence="3">CGMCC 1.3617</strain>
    </source>
</reference>
<feature type="signal peptide" evidence="2">
    <location>
        <begin position="1"/>
        <end position="22"/>
    </location>
</feature>
<dbReference type="EMBL" id="BMKW01000008">
    <property type="protein sequence ID" value="GGJ24436.1"/>
    <property type="molecule type" value="Genomic_DNA"/>
</dbReference>
<dbReference type="Pfam" id="PF03401">
    <property type="entry name" value="TctC"/>
    <property type="match status" value="1"/>
</dbReference>
<evidence type="ECO:0000256" key="2">
    <source>
        <dbReference type="SAM" id="SignalP"/>
    </source>
</evidence>